<dbReference type="Proteomes" id="UP000250266">
    <property type="component" value="Unassembled WGS sequence"/>
</dbReference>
<dbReference type="PANTHER" id="PTHR37535">
    <property type="entry name" value="FLUG DOMAIN PROTEIN"/>
    <property type="match status" value="1"/>
</dbReference>
<dbReference type="EMBL" id="KV744964">
    <property type="protein sequence ID" value="OCK80334.1"/>
    <property type="molecule type" value="Genomic_DNA"/>
</dbReference>
<proteinExistence type="predicted"/>
<sequence>MQNGFSQDKLGISSRPVHKDLAQSSKPRYEEMMAIWETYEAKYPGSDPRGMIDMKHFTEFVALPNKRKYIKDTLQKTVPLSAEEKPQTLLTIENYVHIQTQCWQADHHNYIHEGVRVYQSNMLTMHCFSSATLQEVCNSTCKGNELEIKVSFKREYAKGMQDTLKKPKHPLYERLDPIPPLFANSILLLLSIFLAADAFRDYKPIFEVLNAKPPPGEKFWIMEWEERVLDLPLYSEMTRTGPTKKAKSKFAWSKQYSDWAKRAEFVGGMGLHAPRREALIKVDDNGYSLGQRKLGDDELKNHQRNYRRVYNVQNKAHGDSRRSYFDRVIRHMVPERGRLADTLALAVPIRSPQGISALEDLLALLKNDSSVAYQEGSFAVFNIASWQNLLKIKERLWTQNWSL</sequence>
<keyword evidence="3" id="KW-1185">Reference proteome</keyword>
<evidence type="ECO:0000256" key="1">
    <source>
        <dbReference type="SAM" id="MobiDB-lite"/>
    </source>
</evidence>
<evidence type="ECO:0000313" key="3">
    <source>
        <dbReference type="Proteomes" id="UP000250266"/>
    </source>
</evidence>
<reference evidence="2 3" key="1">
    <citation type="journal article" date="2016" name="Nat. Commun.">
        <title>Ectomycorrhizal ecology is imprinted in the genome of the dominant symbiotic fungus Cenococcum geophilum.</title>
        <authorList>
            <consortium name="DOE Joint Genome Institute"/>
            <person name="Peter M."/>
            <person name="Kohler A."/>
            <person name="Ohm R.A."/>
            <person name="Kuo A."/>
            <person name="Krutzmann J."/>
            <person name="Morin E."/>
            <person name="Arend M."/>
            <person name="Barry K.W."/>
            <person name="Binder M."/>
            <person name="Choi C."/>
            <person name="Clum A."/>
            <person name="Copeland A."/>
            <person name="Grisel N."/>
            <person name="Haridas S."/>
            <person name="Kipfer T."/>
            <person name="LaButti K."/>
            <person name="Lindquist E."/>
            <person name="Lipzen A."/>
            <person name="Maire R."/>
            <person name="Meier B."/>
            <person name="Mihaltcheva S."/>
            <person name="Molinier V."/>
            <person name="Murat C."/>
            <person name="Poggeler S."/>
            <person name="Quandt C.A."/>
            <person name="Sperisen C."/>
            <person name="Tritt A."/>
            <person name="Tisserant E."/>
            <person name="Crous P.W."/>
            <person name="Henrissat B."/>
            <person name="Nehls U."/>
            <person name="Egli S."/>
            <person name="Spatafora J.W."/>
            <person name="Grigoriev I.V."/>
            <person name="Martin F.M."/>
        </authorList>
    </citation>
    <scope>NUCLEOTIDE SEQUENCE [LARGE SCALE GENOMIC DNA]</scope>
    <source>
        <strain evidence="2 3">CBS 459.81</strain>
    </source>
</reference>
<protein>
    <submittedName>
        <fullName evidence="2">Uncharacterized protein</fullName>
    </submittedName>
</protein>
<gene>
    <name evidence="2" type="ORF">K432DRAFT_393129</name>
</gene>
<dbReference type="OrthoDB" id="3865154at2759"/>
<dbReference type="PANTHER" id="PTHR37535:SF3">
    <property type="entry name" value="FLUG DOMAIN-CONTAINING PROTEIN"/>
    <property type="match status" value="1"/>
</dbReference>
<evidence type="ECO:0000313" key="2">
    <source>
        <dbReference type="EMBL" id="OCK80334.1"/>
    </source>
</evidence>
<organism evidence="2 3">
    <name type="scientific">Lepidopterella palustris CBS 459.81</name>
    <dbReference type="NCBI Taxonomy" id="1314670"/>
    <lineage>
        <taxon>Eukaryota</taxon>
        <taxon>Fungi</taxon>
        <taxon>Dikarya</taxon>
        <taxon>Ascomycota</taxon>
        <taxon>Pezizomycotina</taxon>
        <taxon>Dothideomycetes</taxon>
        <taxon>Pleosporomycetidae</taxon>
        <taxon>Mytilinidiales</taxon>
        <taxon>Argynnaceae</taxon>
        <taxon>Lepidopterella</taxon>
    </lineage>
</organism>
<dbReference type="AlphaFoldDB" id="A0A8E2EAS9"/>
<name>A0A8E2EAS9_9PEZI</name>
<accession>A0A8E2EAS9</accession>
<feature type="region of interest" description="Disordered" evidence="1">
    <location>
        <begin position="1"/>
        <end position="25"/>
    </location>
</feature>